<keyword evidence="3" id="KW-1185">Reference proteome</keyword>
<protein>
    <recommendedName>
        <fullName evidence="4">Small terminase subunit</fullName>
    </recommendedName>
</protein>
<gene>
    <name evidence="2" type="ORF">KL1_0006</name>
</gene>
<dbReference type="OrthoDB" id="14590at10239"/>
<dbReference type="KEGG" id="vg:13405565"/>
<evidence type="ECO:0008006" key="4">
    <source>
        <dbReference type="Google" id="ProtNLM"/>
    </source>
</evidence>
<feature type="region of interest" description="Disordered" evidence="1">
    <location>
        <begin position="143"/>
        <end position="163"/>
    </location>
</feature>
<dbReference type="RefSeq" id="YP_006560757.1">
    <property type="nucleotide sequence ID" value="NC_018278.1"/>
</dbReference>
<evidence type="ECO:0000313" key="3">
    <source>
        <dbReference type="Proteomes" id="UP000009001"/>
    </source>
</evidence>
<proteinExistence type="predicted"/>
<accession>I6NQU0</accession>
<evidence type="ECO:0000313" key="2">
    <source>
        <dbReference type="EMBL" id="AEX56090.1"/>
    </source>
</evidence>
<feature type="compositionally biased region" description="Polar residues" evidence="1">
    <location>
        <begin position="153"/>
        <end position="163"/>
    </location>
</feature>
<reference evidence="2 3" key="1">
    <citation type="journal article" date="2012" name="BMC Genomics">
        <title>Comparative analysis of two phenotypically-similar but genomically-distinct Burkholderia cenocepacia-specific bacteriophages.</title>
        <authorList>
            <person name="Lynch K.H."/>
            <person name="Stothard P."/>
            <person name="Dennis J.J."/>
        </authorList>
    </citation>
    <scope>NUCLEOTIDE SEQUENCE [LARGE SCALE GENOMIC DNA]</scope>
</reference>
<name>I6NQU0_9CAUD</name>
<dbReference type="Proteomes" id="UP000009001">
    <property type="component" value="Segment"/>
</dbReference>
<dbReference type="GeneID" id="13405565"/>
<dbReference type="EMBL" id="JF939047">
    <property type="protein sequence ID" value="AEX56090.1"/>
    <property type="molecule type" value="Genomic_DNA"/>
</dbReference>
<organism evidence="2 3">
    <name type="scientific">Burkholderia phage vB_BceS_KL1</name>
    <dbReference type="NCBI Taxonomy" id="1132026"/>
    <lineage>
        <taxon>Viruses</taxon>
        <taxon>Duplodnaviria</taxon>
        <taxon>Heunggongvirae</taxon>
        <taxon>Uroviricota</taxon>
        <taxon>Caudoviricetes</taxon>
        <taxon>Jondennisvirinae</taxon>
        <taxon>Kilunavirus</taxon>
        <taxon>Kilunavirus KL1</taxon>
    </lineage>
</organism>
<evidence type="ECO:0000256" key="1">
    <source>
        <dbReference type="SAM" id="MobiDB-lite"/>
    </source>
</evidence>
<sequence>MTDTTVTETEEKAAYAALLLKDPDPFRSALALFPNNTNRALWVANHWPQDAEVVGLLAKIRENNDEMSFLPGKPDLARDIWDRMQGKRPDGSIVPPTTEDYAKLAKLYAEVRGFIEKPAAAVVNNNVVVPRAIEVPTHGTDEDWEAAAEKQQQELLNVSRSRH</sequence>